<dbReference type="InterPro" id="IPR056798">
    <property type="entry name" value="ADH_Fe_C"/>
</dbReference>
<reference evidence="6 7" key="1">
    <citation type="submission" date="2020-04" db="EMBL/GenBank/DDBJ databases">
        <authorList>
            <person name="Zheng R.K."/>
            <person name="Sun C.M."/>
        </authorList>
    </citation>
    <scope>NUCLEOTIDE SEQUENCE [LARGE SCALE GENOMIC DNA]</scope>
    <source>
        <strain evidence="7">zrk29</strain>
    </source>
</reference>
<dbReference type="Gene3D" id="3.40.50.1970">
    <property type="match status" value="1"/>
</dbReference>
<dbReference type="InterPro" id="IPR018211">
    <property type="entry name" value="ADH_Fe_CS"/>
</dbReference>
<dbReference type="PROSITE" id="PS00060">
    <property type="entry name" value="ADH_IRON_2"/>
    <property type="match status" value="1"/>
</dbReference>
<evidence type="ECO:0000259" key="5">
    <source>
        <dbReference type="Pfam" id="PF25137"/>
    </source>
</evidence>
<proteinExistence type="inferred from homology"/>
<feature type="domain" description="Alcohol dehydrogenase iron-type/glycerol dehydrogenase GldA" evidence="4">
    <location>
        <begin position="16"/>
        <end position="174"/>
    </location>
</feature>
<gene>
    <name evidence="6" type="ORF">HF295_04870</name>
</gene>
<dbReference type="Pfam" id="PF25137">
    <property type="entry name" value="ADH_Fe_C"/>
    <property type="match status" value="1"/>
</dbReference>
<dbReference type="InterPro" id="IPR001670">
    <property type="entry name" value="ADH_Fe/GldA"/>
</dbReference>
<evidence type="ECO:0000313" key="6">
    <source>
        <dbReference type="EMBL" id="QLY40973.1"/>
    </source>
</evidence>
<dbReference type="GO" id="GO:0004022">
    <property type="term" value="F:alcohol dehydrogenase (NAD+) activity"/>
    <property type="evidence" value="ECO:0007669"/>
    <property type="project" value="TreeGrafter"/>
</dbReference>
<evidence type="ECO:0000313" key="7">
    <source>
        <dbReference type="Proteomes" id="UP000512167"/>
    </source>
</evidence>
<dbReference type="GO" id="GO:0046872">
    <property type="term" value="F:metal ion binding"/>
    <property type="evidence" value="ECO:0007669"/>
    <property type="project" value="InterPro"/>
</dbReference>
<dbReference type="Proteomes" id="UP000512167">
    <property type="component" value="Chromosome"/>
</dbReference>
<keyword evidence="3" id="KW-0520">NAD</keyword>
<sequence length="379" mass="41825">MSFFISFKEPVVVNDLKDIIKILENSHQSKVMIVSDQYLSGTAKFKAFTDLLKAESIHYSLYNDTLPNPSIPMIEEALSIYKENQCQGIIAYGGGSVIDLAKALGARVVRPNKSIENMRGTLKILKKLPLLIAIPSTVGTGSEATLAAVVSNPRTKEKCALMDPVLMPKYAILDLSVVESLPPKLIAETGMDALTHAIEAYLGKANTRKTKKMALSAIKIIFNHLEKAYSGNIDSLGKMQVAAYQAGVAFTRAYVGNVHAIAHQLSAYYHLGHGYANAVILPYVLRYYHHSIDRKMAKIYDDVFGDSDLSLQDKSISVIEAIESLKDKLMIDSSFKGLIKEGDVLGIVEKAYKEANPLYPVPKIFDHQDFLNVIQMINQ</sequence>
<evidence type="ECO:0000256" key="1">
    <source>
        <dbReference type="ARBA" id="ARBA00007358"/>
    </source>
</evidence>
<dbReference type="Gene3D" id="1.20.1090.10">
    <property type="entry name" value="Dehydroquinate synthase-like - alpha domain"/>
    <property type="match status" value="1"/>
</dbReference>
<organism evidence="6 7">
    <name type="scientific">Hujiaoplasma nucleasis</name>
    <dbReference type="NCBI Taxonomy" id="2725268"/>
    <lineage>
        <taxon>Bacteria</taxon>
        <taxon>Bacillati</taxon>
        <taxon>Mycoplasmatota</taxon>
        <taxon>Mollicutes</taxon>
        <taxon>Candidatus Izemoplasmatales</taxon>
        <taxon>Hujiaoplasmataceae</taxon>
        <taxon>Hujiaoplasma</taxon>
    </lineage>
</organism>
<dbReference type="SUPFAM" id="SSF56796">
    <property type="entry name" value="Dehydroquinate synthase-like"/>
    <property type="match status" value="1"/>
</dbReference>
<evidence type="ECO:0000256" key="2">
    <source>
        <dbReference type="ARBA" id="ARBA00023002"/>
    </source>
</evidence>
<dbReference type="KEGG" id="tbk:HF295_04870"/>
<protein>
    <submittedName>
        <fullName evidence="6">Iron-containing alcohol dehydrogenase</fullName>
    </submittedName>
</protein>
<dbReference type="EMBL" id="CP051151">
    <property type="protein sequence ID" value="QLY40973.1"/>
    <property type="molecule type" value="Genomic_DNA"/>
</dbReference>
<keyword evidence="7" id="KW-1185">Reference proteome</keyword>
<accession>A0A7L6N471</accession>
<dbReference type="FunFam" id="3.40.50.1970:FF:000003">
    <property type="entry name" value="Alcohol dehydrogenase, iron-containing"/>
    <property type="match status" value="1"/>
</dbReference>
<feature type="domain" description="Fe-containing alcohol dehydrogenase-like C-terminal" evidence="5">
    <location>
        <begin position="187"/>
        <end position="375"/>
    </location>
</feature>
<dbReference type="Pfam" id="PF00465">
    <property type="entry name" value="Fe-ADH"/>
    <property type="match status" value="1"/>
</dbReference>
<evidence type="ECO:0000259" key="4">
    <source>
        <dbReference type="Pfam" id="PF00465"/>
    </source>
</evidence>
<evidence type="ECO:0000256" key="3">
    <source>
        <dbReference type="ARBA" id="ARBA00023027"/>
    </source>
</evidence>
<dbReference type="PANTHER" id="PTHR11496:SF102">
    <property type="entry name" value="ALCOHOL DEHYDROGENASE 4"/>
    <property type="match status" value="1"/>
</dbReference>
<dbReference type="PROSITE" id="PS00913">
    <property type="entry name" value="ADH_IRON_1"/>
    <property type="match status" value="1"/>
</dbReference>
<dbReference type="AlphaFoldDB" id="A0A7L6N471"/>
<keyword evidence="2" id="KW-0560">Oxidoreductase</keyword>
<comment type="similarity">
    <text evidence="1">Belongs to the iron-containing alcohol dehydrogenase family.</text>
</comment>
<name>A0A7L6N471_9MOLU</name>
<dbReference type="PANTHER" id="PTHR11496">
    <property type="entry name" value="ALCOHOL DEHYDROGENASE"/>
    <property type="match status" value="1"/>
</dbReference>
<dbReference type="InterPro" id="IPR039697">
    <property type="entry name" value="Alcohol_dehydrogenase_Fe"/>
</dbReference>